<evidence type="ECO:0000256" key="9">
    <source>
        <dbReference type="SAM" id="MobiDB-lite"/>
    </source>
</evidence>
<dbReference type="EC" id="2.4.2.-" evidence="7"/>
<dbReference type="InterPro" id="IPR043472">
    <property type="entry name" value="Macro_dom-like"/>
</dbReference>
<feature type="domain" description="Macro" evidence="13">
    <location>
        <begin position="1785"/>
        <end position="1962"/>
    </location>
</feature>
<dbReference type="PROSITE" id="PS50918">
    <property type="entry name" value="WWE"/>
    <property type="match status" value="1"/>
</dbReference>
<dbReference type="InterPro" id="IPR052056">
    <property type="entry name" value="Mono-ARTD/PARP"/>
</dbReference>
<dbReference type="InterPro" id="IPR004170">
    <property type="entry name" value="WWE_dom"/>
</dbReference>
<feature type="compositionally biased region" description="Polar residues" evidence="9">
    <location>
        <begin position="155"/>
        <end position="166"/>
    </location>
</feature>
<dbReference type="SMART" id="SM00506">
    <property type="entry name" value="A1pp"/>
    <property type="match status" value="3"/>
</dbReference>
<feature type="compositionally biased region" description="Polar residues" evidence="9">
    <location>
        <begin position="100"/>
        <end position="112"/>
    </location>
</feature>
<feature type="region of interest" description="Disordered" evidence="9">
    <location>
        <begin position="100"/>
        <end position="175"/>
    </location>
</feature>
<feature type="domain" description="WWE" evidence="11">
    <location>
        <begin position="2101"/>
        <end position="2182"/>
    </location>
</feature>
<dbReference type="SUPFAM" id="SSF56399">
    <property type="entry name" value="ADP-ribosylation"/>
    <property type="match status" value="1"/>
</dbReference>
<proteinExistence type="predicted"/>
<evidence type="ECO:0000256" key="5">
    <source>
        <dbReference type="ARBA" id="ARBA00023242"/>
    </source>
</evidence>
<dbReference type="Gene3D" id="3.40.220.10">
    <property type="entry name" value="Leucine Aminopeptidase, subunit E, domain 1"/>
    <property type="match status" value="3"/>
</dbReference>
<dbReference type="GO" id="GO:0010629">
    <property type="term" value="P:negative regulation of gene expression"/>
    <property type="evidence" value="ECO:0007669"/>
    <property type="project" value="TreeGrafter"/>
</dbReference>
<feature type="compositionally biased region" description="Polar residues" evidence="9">
    <location>
        <begin position="304"/>
        <end position="321"/>
    </location>
</feature>
<feature type="coiled-coil region" evidence="8">
    <location>
        <begin position="1005"/>
        <end position="1032"/>
    </location>
</feature>
<keyword evidence="15" id="KW-1185">Reference proteome</keyword>
<evidence type="ECO:0000256" key="4">
    <source>
        <dbReference type="ARBA" id="ARBA00023027"/>
    </source>
</evidence>
<evidence type="ECO:0000259" key="12">
    <source>
        <dbReference type="PROSITE" id="PS51059"/>
    </source>
</evidence>
<evidence type="ECO:0000256" key="7">
    <source>
        <dbReference type="RuleBase" id="RU362114"/>
    </source>
</evidence>
<dbReference type="GO" id="GO:0003714">
    <property type="term" value="F:transcription corepressor activity"/>
    <property type="evidence" value="ECO:0007669"/>
    <property type="project" value="TreeGrafter"/>
</dbReference>
<feature type="region of interest" description="Disordered" evidence="9">
    <location>
        <begin position="198"/>
        <end position="225"/>
    </location>
</feature>
<dbReference type="EnsemblMetazoa" id="G34604.1">
    <property type="protein sequence ID" value="G34604.1:cds"/>
    <property type="gene ID" value="G34604"/>
</dbReference>
<dbReference type="CDD" id="cd02907">
    <property type="entry name" value="Macro_Af1521_BAL-like"/>
    <property type="match status" value="1"/>
</dbReference>
<dbReference type="Pfam" id="PF23084">
    <property type="entry name" value="KH_PARP14_1"/>
    <property type="match status" value="1"/>
</dbReference>
<feature type="domain" description="PARP catalytic" evidence="12">
    <location>
        <begin position="2193"/>
        <end position="2390"/>
    </location>
</feature>
<dbReference type="InterPro" id="IPR035979">
    <property type="entry name" value="RBD_domain_sf"/>
</dbReference>
<keyword evidence="4 7" id="KW-0520">NAD</keyword>
<evidence type="ECO:0000256" key="6">
    <source>
        <dbReference type="PROSITE-ProRule" id="PRU00176"/>
    </source>
</evidence>
<dbReference type="InterPro" id="IPR000504">
    <property type="entry name" value="RRM_dom"/>
</dbReference>
<dbReference type="Pfam" id="PF02825">
    <property type="entry name" value="WWE"/>
    <property type="match status" value="1"/>
</dbReference>
<dbReference type="InterPro" id="IPR034464">
    <property type="entry name" value="PAR10_RRM1_2"/>
</dbReference>
<dbReference type="FunFam" id="3.90.228.10:FF:000008">
    <property type="entry name" value="Poly [ADP-ribose] polymerase"/>
    <property type="match status" value="1"/>
</dbReference>
<protein>
    <recommendedName>
        <fullName evidence="7">Poly [ADP-ribose] polymerase</fullName>
        <shortName evidence="7">PARP</shortName>
        <ecNumber evidence="7">2.4.2.-</ecNumber>
    </recommendedName>
</protein>
<dbReference type="GO" id="GO:0005634">
    <property type="term" value="C:nucleus"/>
    <property type="evidence" value="ECO:0007669"/>
    <property type="project" value="UniProtKB-SubCell"/>
</dbReference>
<feature type="compositionally biased region" description="Low complexity" evidence="9">
    <location>
        <begin position="285"/>
        <end position="295"/>
    </location>
</feature>
<keyword evidence="3 7" id="KW-0808">Transferase</keyword>
<dbReference type="PROSITE" id="PS51059">
    <property type="entry name" value="PARP_CATALYTIC"/>
    <property type="match status" value="1"/>
</dbReference>
<dbReference type="Pfam" id="PF23085">
    <property type="entry name" value="RRM_PARP14_3"/>
    <property type="match status" value="5"/>
</dbReference>
<reference evidence="14" key="1">
    <citation type="submission" date="2022-08" db="UniProtKB">
        <authorList>
            <consortium name="EnsemblMetazoa"/>
        </authorList>
    </citation>
    <scope>IDENTIFICATION</scope>
    <source>
        <strain evidence="14">05x7-T-G4-1.051#20</strain>
    </source>
</reference>
<evidence type="ECO:0000313" key="15">
    <source>
        <dbReference type="Proteomes" id="UP000005408"/>
    </source>
</evidence>
<dbReference type="Pfam" id="PF00644">
    <property type="entry name" value="PARP"/>
    <property type="match status" value="1"/>
</dbReference>
<dbReference type="SMART" id="SM00360">
    <property type="entry name" value="RRM"/>
    <property type="match status" value="6"/>
</dbReference>
<evidence type="ECO:0000256" key="1">
    <source>
        <dbReference type="ARBA" id="ARBA00004123"/>
    </source>
</evidence>
<dbReference type="CDD" id="cd01439">
    <property type="entry name" value="TCCD_inducible_PARP_like"/>
    <property type="match status" value="1"/>
</dbReference>
<feature type="domain" description="Macro" evidence="13">
    <location>
        <begin position="1567"/>
        <end position="1751"/>
    </location>
</feature>
<dbReference type="CDD" id="cd12547">
    <property type="entry name" value="RRM1_2_PAR10"/>
    <property type="match status" value="2"/>
</dbReference>
<dbReference type="PANTHER" id="PTHR14453:SF67">
    <property type="entry name" value="POLY [ADP-RIBOSE] POLYMERASE"/>
    <property type="match status" value="1"/>
</dbReference>
<dbReference type="InterPro" id="IPR057044">
    <property type="entry name" value="PARP14_KH_1"/>
</dbReference>
<keyword evidence="6" id="KW-0694">RNA-binding</keyword>
<evidence type="ECO:0000256" key="3">
    <source>
        <dbReference type="ARBA" id="ARBA00022679"/>
    </source>
</evidence>
<dbReference type="PROSITE" id="PS50102">
    <property type="entry name" value="RRM"/>
    <property type="match status" value="3"/>
</dbReference>
<dbReference type="InterPro" id="IPR037197">
    <property type="entry name" value="WWE_dom_sf"/>
</dbReference>
<organism evidence="14 15">
    <name type="scientific">Magallana gigas</name>
    <name type="common">Pacific oyster</name>
    <name type="synonym">Crassostrea gigas</name>
    <dbReference type="NCBI Taxonomy" id="29159"/>
    <lineage>
        <taxon>Eukaryota</taxon>
        <taxon>Metazoa</taxon>
        <taxon>Spiralia</taxon>
        <taxon>Lophotrochozoa</taxon>
        <taxon>Mollusca</taxon>
        <taxon>Bivalvia</taxon>
        <taxon>Autobranchia</taxon>
        <taxon>Pteriomorphia</taxon>
        <taxon>Ostreida</taxon>
        <taxon>Ostreoidea</taxon>
        <taxon>Ostreidae</taxon>
        <taxon>Magallana</taxon>
    </lineage>
</organism>
<keyword evidence="2 7" id="KW-0328">Glycosyltransferase</keyword>
<sequence>MSAGFILNNLREEFSRRCLIVRGFPPNTNQQVVNSIFQGQCRRIQQKDGTTWLILFHNPQQIGFFLYPGNVIGPGNVPLQVTQSTVSDIPDSWLQEQDDQNNQAGALSQGNPPQGYLAYPGQGNQGNTLFSPPPTSQGQYPHNSQNIPYFPGYGQQYNPPTGTPSKTPLGPISSAPPPYENHDFAPQVPPRIPARKSLGFQNEAGGGSGGVQSTSIGSVMRGSDDADSMIQRRQVTMGHGQHFDPMAQKHQMNPTLYQNYPSGVSMAQPVTSAPPPYETHSFNAPQLPSKSPSKLSPREARGGRQSSSVENLNKSSDSAPVSQIAKEETSDVISSIEVSSLPPNVTEDFITNFFENSKRSGGGEVEDVSYDEKTNTVIITFQDPAVVKSVLKKHENKALTMDEVQLKIDEYHPKTEESEDEVEVMAVKVTNLPPKISKEQIELFFESRKKSGSGSDDVDKVDYDKAAHFAIVWFKNSEVVTKVLEKHKTSPFMLNKQKVEVEEYRPAADEDESSSEEEEEGGGAIKVTKIPPETTKEEIHLFFENRKKSGGGEVENVEYDKSTQTAVIWFKEDDVVSRVLQKVPLLLRKKQIHVEEVRLDGQKVEKEADEESPGSPCTIEVSGFKDTTSKDNVEFYFDNNKRSGGGGVEEVKGEVEDGVLLITFENEETVKRVLEKTHKLDGVELTVKGYQPPKPIPMYPNRVLVKGLNPETSEDGIRNYLEAKSGEDVIDITYGQEEGTVLVTFEELKDFTKLEAACQKKPLEKWFLTVKRVPLSNCIIVSGFSEGISDSTLEYYFENEKRSGGGPVIDIKVNHEDCTCLVHFEDHTVCDNVCKRSHVVEKQNLTVQIYHECLGQPFNPEEGPRFKCPSPLVLRELSLRKMKFIYKSEEFKTALDKQAEMANGKIKWPQKPATELTVDCVLTKADKDCKNLAKTWETHMKDGLERILDVLHEEKICVLQELWQRVVDCIKQLNVSDPQKVAIVLEKGSFTVVLVGYEKFVEPLKKDLKQMISNMEEEIQRKKQQLIESKTLRHSEFLLLSFDHFKEELEKKFPGLKITTNLKERKFTFEGLFEDVTHAKISLLERCHLICEASAGKFSKYRRDYLWKREVKTRVSKMLKEKENMSCFEFKGDEVCLFAFSDDKAVEAAHLLKNEIAESPIEVPPESAYLLSSDKWEKQAKQIESMEQFESLLQLITLVDKKKILIVTFCSMVGLAREFVEDFLQANTIITDSKNVPPSHFKFMELHHQDKCQEISSRLREKQVQITKSQNKFSVKGTRAGVAEAMRNLDEILKKIQSKKHILQKPGIGKYLKSDNGKSTIRKIERQNKCYIHIGEEDPTAIAPQPTSFSGVMAEHKTKSGTFIKVHEGDLTALSVDVIVNGANSDLLHGGGLAAVLVKKGGIEIQKECTEHVQKNGKLTEGEIYCSKSGTLSCKMIVHACGPTWKGGQNQEKDCLMDCIQAALEETEKRGYRSIAVPALCTGIFGFPIKEATPVIVKAVKSFLKDKKDSKIKEIFLCDVKTNTVQCFSEALQQVYNGKVNIFKRNIHQASGPAQNLQGDVAKGHAPSENVQFQAGPISVKLIKGQIARSKVDVIVNTASKDLDLSQGLVSTSISRAGGDSIQQECKTKYPKGINFGEIAVTGGGKLGCKIVCHGALPQWDNGAGNSKNVLQTFLKSCLMESHKQNLSSIAFPAMGTGKLGYPRDMVAEEMCNSVLNFSKENLNTSLKKVLFVVYEKDTPAIKAFETEIKKQALKTRQKKGGRHAKFKEVDGFVMVPEEATSGAKQKEVVVDMGHVKLHMYQGDITLADVDAIVNGTDSDMDLSKGGVSRAIKFKLGEELQRQIEIQKKNMKKHGLAVTANGEKSQIPSKFIIHIDVSGGNYKKKMVEALNKVEEMKLKTVAFPAMGTGESYQSQSVEDFADQVFNALNKLHSNVKHLTEVHIIIFDQQMTQKFIMAMQQCFQSQDSKPKGWFTKLANYIPSGGGGGKPHGLHWNPVVEEKDASKATIIVYGEGHDIDTGINRLENSLEGDFDTKEFKDEIIKKLSKTQMKALYDLKDRFQIDVNIDKDKGMAFLHGTKDDISAASDVYHRIIREAERGLQEGLQAKLISDYVQWYFVDNSNGKNELIEYTGNINLKIEKAYRNQDKEVKFTDDGGTEFVINFKDMEEYPTVDKTDVTTVTRRDKIKDSTFEPPSEWSTMKDSDNLVVVPVDSGSTEYSSVIDRFHAKVGKREIVKLERIQNKMLYQQYVAKKKLLDSQNPKGTQNERELWHGTAPEAVNSINSLGFNRSYCGKNATAYGEGVYFAVDAGYSASDTYSRPDGQKHKRMYLCKVLTGEFTVGQSGMRVPPAKQGQQSHILYDSVVNNISSPAMFIIFNDTQGYPDYLITFK</sequence>
<dbReference type="InterPro" id="IPR002589">
    <property type="entry name" value="Macro_dom"/>
</dbReference>
<dbReference type="GO" id="GO:0003723">
    <property type="term" value="F:RNA binding"/>
    <property type="evidence" value="ECO:0007669"/>
    <property type="project" value="UniProtKB-UniRule"/>
</dbReference>
<dbReference type="SUPFAM" id="SSF54928">
    <property type="entry name" value="RNA-binding domain, RBD"/>
    <property type="match status" value="3"/>
</dbReference>
<dbReference type="SUPFAM" id="SSF117839">
    <property type="entry name" value="WWE domain"/>
    <property type="match status" value="1"/>
</dbReference>
<feature type="compositionally biased region" description="Polar residues" evidence="9">
    <location>
        <begin position="125"/>
        <end position="147"/>
    </location>
</feature>
<dbReference type="Gene3D" id="3.30.720.50">
    <property type="match status" value="1"/>
</dbReference>
<dbReference type="InterPro" id="IPR012317">
    <property type="entry name" value="Poly(ADP-ribose)pol_cat_dom"/>
</dbReference>
<dbReference type="Gene3D" id="3.90.228.10">
    <property type="match status" value="1"/>
</dbReference>
<dbReference type="InterPro" id="IPR012677">
    <property type="entry name" value="Nucleotide-bd_a/b_plait_sf"/>
</dbReference>
<name>A0A8W8MJC9_MAGGI</name>
<feature type="domain" description="RRM" evidence="10">
    <location>
        <begin position="425"/>
        <end position="506"/>
    </location>
</feature>
<feature type="domain" description="RRM" evidence="10">
    <location>
        <begin position="334"/>
        <end position="413"/>
    </location>
</feature>
<dbReference type="PROSITE" id="PS51154">
    <property type="entry name" value="MACRO"/>
    <property type="match status" value="3"/>
</dbReference>
<evidence type="ECO:0000259" key="11">
    <source>
        <dbReference type="PROSITE" id="PS50918"/>
    </source>
</evidence>
<dbReference type="Pfam" id="PF01661">
    <property type="entry name" value="Macro"/>
    <property type="match status" value="3"/>
</dbReference>
<dbReference type="PANTHER" id="PTHR14453">
    <property type="entry name" value="PARP/ZINC FINGER CCCH TYPE DOMAIN CONTAINING PROTEIN"/>
    <property type="match status" value="1"/>
</dbReference>
<evidence type="ECO:0000256" key="2">
    <source>
        <dbReference type="ARBA" id="ARBA00022676"/>
    </source>
</evidence>
<feature type="region of interest" description="Disordered" evidence="9">
    <location>
        <begin position="267"/>
        <end position="331"/>
    </location>
</feature>
<dbReference type="GO" id="GO:0003950">
    <property type="term" value="F:NAD+ poly-ADP-ribosyltransferase activity"/>
    <property type="evidence" value="ECO:0007669"/>
    <property type="project" value="UniProtKB-UniRule"/>
</dbReference>
<accession>A0A8W8MJC9</accession>
<comment type="subcellular location">
    <subcellularLocation>
        <location evidence="1">Nucleus</location>
    </subcellularLocation>
</comment>
<dbReference type="Gene3D" id="3.30.70.330">
    <property type="match status" value="6"/>
</dbReference>
<dbReference type="SUPFAM" id="SSF52949">
    <property type="entry name" value="Macro domain-like"/>
    <property type="match status" value="3"/>
</dbReference>
<keyword evidence="8" id="KW-0175">Coiled coil</keyword>
<evidence type="ECO:0000313" key="14">
    <source>
        <dbReference type="EnsemblMetazoa" id="G34604.1:cds"/>
    </source>
</evidence>
<dbReference type="GO" id="GO:0005737">
    <property type="term" value="C:cytoplasm"/>
    <property type="evidence" value="ECO:0007669"/>
    <property type="project" value="TreeGrafter"/>
</dbReference>
<keyword evidence="5" id="KW-0539">Nucleus</keyword>
<feature type="domain" description="RRM" evidence="10">
    <location>
        <begin position="617"/>
        <end position="689"/>
    </location>
</feature>
<evidence type="ECO:0000259" key="10">
    <source>
        <dbReference type="PROSITE" id="PS50102"/>
    </source>
</evidence>
<evidence type="ECO:0000256" key="8">
    <source>
        <dbReference type="SAM" id="Coils"/>
    </source>
</evidence>
<evidence type="ECO:0000259" key="13">
    <source>
        <dbReference type="PROSITE" id="PS51154"/>
    </source>
</evidence>
<feature type="domain" description="Macro" evidence="13">
    <location>
        <begin position="1351"/>
        <end position="1536"/>
    </location>
</feature>
<dbReference type="Proteomes" id="UP000005408">
    <property type="component" value="Unassembled WGS sequence"/>
</dbReference>